<evidence type="ECO:0000313" key="7">
    <source>
        <dbReference type="Proteomes" id="UP000518752"/>
    </source>
</evidence>
<dbReference type="InterPro" id="IPR002495">
    <property type="entry name" value="Glyco_trans_8"/>
</dbReference>
<dbReference type="Gene3D" id="3.90.550.10">
    <property type="entry name" value="Spore Coat Polysaccharide Biosynthesis Protein SpsA, Chain A"/>
    <property type="match status" value="1"/>
</dbReference>
<reference evidence="6 7" key="1">
    <citation type="journal article" date="2020" name="ISME J.">
        <title>Uncovering the hidden diversity of litter-decomposition mechanisms in mushroom-forming fungi.</title>
        <authorList>
            <person name="Floudas D."/>
            <person name="Bentzer J."/>
            <person name="Ahren D."/>
            <person name="Johansson T."/>
            <person name="Persson P."/>
            <person name="Tunlid A."/>
        </authorList>
    </citation>
    <scope>NUCLEOTIDE SEQUENCE [LARGE SCALE GENOMIC DNA]</scope>
    <source>
        <strain evidence="6 7">CBS 406.79</strain>
    </source>
</reference>
<comment type="caution">
    <text evidence="6">The sequence shown here is derived from an EMBL/GenBank/DDBJ whole genome shotgun (WGS) entry which is preliminary data.</text>
</comment>
<name>A0A8H5D348_9AGAR</name>
<sequence length="265" mass="30078">MAPMRTNHFLYRRLRDVRTRQAGSARFDPSISDGGRDRGVSSTSRRQYWEGVGTALGKTRLSGCSPYRTGLYLDADVLVRSNIDVLWNTDLQGESIAAAPDVDHPIMNGKPYFNAGVLLIDLAKMRAQNEELKQLGRKMKGSKFRNQDALNVFYANQWTRLSSKWNAQGMGTYARYPSLDRDMLRLLDPTMDSANPAIVHFTGPVNPAVEEVLSTYVQPVIAKPWGYLGAPGHPFQAEWWEAAKKISWKLKRDRREETIQEMEKI</sequence>
<comment type="similarity">
    <text evidence="1">Belongs to the glycosyltransferase 8 family.</text>
</comment>
<evidence type="ECO:0000256" key="5">
    <source>
        <dbReference type="SAM" id="MobiDB-lite"/>
    </source>
</evidence>
<dbReference type="GO" id="GO:0016757">
    <property type="term" value="F:glycosyltransferase activity"/>
    <property type="evidence" value="ECO:0007669"/>
    <property type="project" value="UniProtKB-KW"/>
</dbReference>
<dbReference type="PANTHER" id="PTHR13778">
    <property type="entry name" value="GLYCOSYLTRANSFERASE 8 DOMAIN-CONTAINING PROTEIN"/>
    <property type="match status" value="1"/>
</dbReference>
<dbReference type="Pfam" id="PF01501">
    <property type="entry name" value="Glyco_transf_8"/>
    <property type="match status" value="1"/>
</dbReference>
<dbReference type="InterPro" id="IPR029044">
    <property type="entry name" value="Nucleotide-diphossugar_trans"/>
</dbReference>
<evidence type="ECO:0000256" key="3">
    <source>
        <dbReference type="ARBA" id="ARBA00022679"/>
    </source>
</evidence>
<dbReference type="InterPro" id="IPR050748">
    <property type="entry name" value="Glycosyltrans_8_dom-fam"/>
</dbReference>
<dbReference type="PANTHER" id="PTHR13778:SF47">
    <property type="entry name" value="LIPOPOLYSACCHARIDE 1,3-GALACTOSYLTRANSFERASE"/>
    <property type="match status" value="1"/>
</dbReference>
<dbReference type="SUPFAM" id="SSF53448">
    <property type="entry name" value="Nucleotide-diphospho-sugar transferases"/>
    <property type="match status" value="1"/>
</dbReference>
<dbReference type="AlphaFoldDB" id="A0A8H5D348"/>
<dbReference type="GO" id="GO:0046872">
    <property type="term" value="F:metal ion binding"/>
    <property type="evidence" value="ECO:0007669"/>
    <property type="project" value="UniProtKB-KW"/>
</dbReference>
<feature type="region of interest" description="Disordered" evidence="5">
    <location>
        <begin position="21"/>
        <end position="45"/>
    </location>
</feature>
<evidence type="ECO:0000313" key="6">
    <source>
        <dbReference type="EMBL" id="KAF5352224.1"/>
    </source>
</evidence>
<dbReference type="EMBL" id="JAACJN010000278">
    <property type="protein sequence ID" value="KAF5352224.1"/>
    <property type="molecule type" value="Genomic_DNA"/>
</dbReference>
<dbReference type="Proteomes" id="UP000518752">
    <property type="component" value="Unassembled WGS sequence"/>
</dbReference>
<keyword evidence="2" id="KW-0328">Glycosyltransferase</keyword>
<accession>A0A8H5D348</accession>
<evidence type="ECO:0000256" key="1">
    <source>
        <dbReference type="ARBA" id="ARBA00006351"/>
    </source>
</evidence>
<gene>
    <name evidence="6" type="ORF">D9757_013794</name>
</gene>
<keyword evidence="3" id="KW-0808">Transferase</keyword>
<evidence type="ECO:0000256" key="4">
    <source>
        <dbReference type="ARBA" id="ARBA00022723"/>
    </source>
</evidence>
<proteinExistence type="inferred from homology"/>
<protein>
    <submittedName>
        <fullName evidence="6">Uncharacterized protein</fullName>
    </submittedName>
</protein>
<keyword evidence="4" id="KW-0479">Metal-binding</keyword>
<evidence type="ECO:0000256" key="2">
    <source>
        <dbReference type="ARBA" id="ARBA00022676"/>
    </source>
</evidence>
<keyword evidence="7" id="KW-1185">Reference proteome</keyword>
<dbReference type="OrthoDB" id="2014201at2759"/>
<organism evidence="6 7">
    <name type="scientific">Collybiopsis confluens</name>
    <dbReference type="NCBI Taxonomy" id="2823264"/>
    <lineage>
        <taxon>Eukaryota</taxon>
        <taxon>Fungi</taxon>
        <taxon>Dikarya</taxon>
        <taxon>Basidiomycota</taxon>
        <taxon>Agaricomycotina</taxon>
        <taxon>Agaricomycetes</taxon>
        <taxon>Agaricomycetidae</taxon>
        <taxon>Agaricales</taxon>
        <taxon>Marasmiineae</taxon>
        <taxon>Omphalotaceae</taxon>
        <taxon>Collybiopsis</taxon>
    </lineage>
</organism>